<name>A0AAV9V2S6_9PEZI</name>
<gene>
    <name evidence="1" type="ORF">TWF696_005318</name>
</gene>
<dbReference type="EMBL" id="JAVHNQ010000003">
    <property type="protein sequence ID" value="KAK6353350.1"/>
    <property type="molecule type" value="Genomic_DNA"/>
</dbReference>
<dbReference type="AlphaFoldDB" id="A0AAV9V2S6"/>
<evidence type="ECO:0000313" key="2">
    <source>
        <dbReference type="Proteomes" id="UP001375240"/>
    </source>
</evidence>
<protein>
    <submittedName>
        <fullName evidence="1">Uncharacterized protein</fullName>
    </submittedName>
</protein>
<sequence>MSFLALLATAMGAAAGTLILYRKSLLRGHQPLYDELDDAPPRGILVNGNPSGKIKSVHWGKQTTIKDKVTPRRETAVEGAGGGINMTREQYKRRRGFLSG</sequence>
<accession>A0AAV9V2S6</accession>
<proteinExistence type="predicted"/>
<keyword evidence="2" id="KW-1185">Reference proteome</keyword>
<comment type="caution">
    <text evidence="1">The sequence shown here is derived from an EMBL/GenBank/DDBJ whole genome shotgun (WGS) entry which is preliminary data.</text>
</comment>
<organism evidence="1 2">
    <name type="scientific">Orbilia brochopaga</name>
    <dbReference type="NCBI Taxonomy" id="3140254"/>
    <lineage>
        <taxon>Eukaryota</taxon>
        <taxon>Fungi</taxon>
        <taxon>Dikarya</taxon>
        <taxon>Ascomycota</taxon>
        <taxon>Pezizomycotina</taxon>
        <taxon>Orbiliomycetes</taxon>
        <taxon>Orbiliales</taxon>
        <taxon>Orbiliaceae</taxon>
        <taxon>Orbilia</taxon>
    </lineage>
</organism>
<dbReference type="Proteomes" id="UP001375240">
    <property type="component" value="Unassembled WGS sequence"/>
</dbReference>
<evidence type="ECO:0000313" key="1">
    <source>
        <dbReference type="EMBL" id="KAK6353350.1"/>
    </source>
</evidence>
<reference evidence="1 2" key="1">
    <citation type="submission" date="2019-10" db="EMBL/GenBank/DDBJ databases">
        <authorList>
            <person name="Palmer J.M."/>
        </authorList>
    </citation>
    <scope>NUCLEOTIDE SEQUENCE [LARGE SCALE GENOMIC DNA]</scope>
    <source>
        <strain evidence="1 2">TWF696</strain>
    </source>
</reference>